<dbReference type="Pfam" id="PF12833">
    <property type="entry name" value="HTH_18"/>
    <property type="match status" value="1"/>
</dbReference>
<dbReference type="GO" id="GO:0043565">
    <property type="term" value="F:sequence-specific DNA binding"/>
    <property type="evidence" value="ECO:0007669"/>
    <property type="project" value="InterPro"/>
</dbReference>
<keyword evidence="2" id="KW-0238">DNA-binding</keyword>
<reference evidence="5 6" key="1">
    <citation type="submission" date="2018-08" db="EMBL/GenBank/DDBJ databases">
        <title>A genome reference for cultivated species of the human gut microbiota.</title>
        <authorList>
            <person name="Zou Y."/>
            <person name="Xue W."/>
            <person name="Luo G."/>
        </authorList>
    </citation>
    <scope>NUCLEOTIDE SEQUENCE [LARGE SCALE GENOMIC DNA]</scope>
    <source>
        <strain evidence="5 6">AM37-1AC</strain>
    </source>
</reference>
<gene>
    <name evidence="5" type="ORF">DW856_04685</name>
</gene>
<dbReference type="InterPro" id="IPR037923">
    <property type="entry name" value="HTH-like"/>
</dbReference>
<dbReference type="GO" id="GO:0003700">
    <property type="term" value="F:DNA-binding transcription factor activity"/>
    <property type="evidence" value="ECO:0007669"/>
    <property type="project" value="InterPro"/>
</dbReference>
<dbReference type="PROSITE" id="PS01124">
    <property type="entry name" value="HTH_ARAC_FAMILY_2"/>
    <property type="match status" value="1"/>
</dbReference>
<dbReference type="SUPFAM" id="SSF51215">
    <property type="entry name" value="Regulatory protein AraC"/>
    <property type="match status" value="1"/>
</dbReference>
<accession>A0A413ZAZ8</accession>
<dbReference type="Gene3D" id="1.10.10.60">
    <property type="entry name" value="Homeodomain-like"/>
    <property type="match status" value="2"/>
</dbReference>
<evidence type="ECO:0000256" key="3">
    <source>
        <dbReference type="ARBA" id="ARBA00023163"/>
    </source>
</evidence>
<evidence type="ECO:0000256" key="1">
    <source>
        <dbReference type="ARBA" id="ARBA00023015"/>
    </source>
</evidence>
<dbReference type="InterPro" id="IPR018062">
    <property type="entry name" value="HTH_AraC-typ_CS"/>
</dbReference>
<dbReference type="InterPro" id="IPR013096">
    <property type="entry name" value="Cupin_2"/>
</dbReference>
<dbReference type="Gene3D" id="2.60.120.10">
    <property type="entry name" value="Jelly Rolls"/>
    <property type="match status" value="1"/>
</dbReference>
<dbReference type="SUPFAM" id="SSF46689">
    <property type="entry name" value="Homeodomain-like"/>
    <property type="match status" value="1"/>
</dbReference>
<dbReference type="InterPro" id="IPR014710">
    <property type="entry name" value="RmlC-like_jellyroll"/>
</dbReference>
<evidence type="ECO:0000259" key="4">
    <source>
        <dbReference type="PROSITE" id="PS01124"/>
    </source>
</evidence>
<dbReference type="AlphaFoldDB" id="A0A413ZAZ8"/>
<dbReference type="PANTHER" id="PTHR43280">
    <property type="entry name" value="ARAC-FAMILY TRANSCRIPTIONAL REGULATOR"/>
    <property type="match status" value="1"/>
</dbReference>
<dbReference type="InterPro" id="IPR018060">
    <property type="entry name" value="HTH_AraC"/>
</dbReference>
<feature type="domain" description="HTH araC/xylS-type" evidence="4">
    <location>
        <begin position="302"/>
        <end position="399"/>
    </location>
</feature>
<evidence type="ECO:0000313" key="5">
    <source>
        <dbReference type="EMBL" id="RHC19187.1"/>
    </source>
</evidence>
<dbReference type="Pfam" id="PF07883">
    <property type="entry name" value="Cupin_2"/>
    <property type="match status" value="1"/>
</dbReference>
<sequence length="400" mass="47648">MYLHNYSTPLNKHTQYLLQIFFILFDILRHKMHCDKIKIFKIFHIFLLSNEVIMDLKQYIRNLLYDNTTYESPDIYQRFRIVCPEYSQHDIEVKPYPLPESEHMFGLIWDIHEPHTVSATIIPSATAFTYEKRFEPGMRTQMHSHVYLELFYIVDGEYRQKILGNEFTFHKGELCLIDRNCEHQEILDSGSSTILFLGITNAIFNDIMKHLSTSGRIASFLNMALLEQKNLQQYLHFRPQPEGMEKMEQALYQLLSELKQHDVASPLICQGLLLRIFRILGTNYEFSLSKQLRKQMNWILFEEITDYMENHLTQISITGLSEEFHFQEDYFNRLIKTQTGLTYTEYLQLLRLRRAETLLLTTDATIDQITEAVGYHNKGYFYKIFTERHQLTPAQFRKKM</sequence>
<dbReference type="InterPro" id="IPR009057">
    <property type="entry name" value="Homeodomain-like_sf"/>
</dbReference>
<dbReference type="Proteomes" id="UP000283513">
    <property type="component" value="Unassembled WGS sequence"/>
</dbReference>
<dbReference type="SMART" id="SM00342">
    <property type="entry name" value="HTH_ARAC"/>
    <property type="match status" value="1"/>
</dbReference>
<dbReference type="EMBL" id="QSHO01000003">
    <property type="protein sequence ID" value="RHC19187.1"/>
    <property type="molecule type" value="Genomic_DNA"/>
</dbReference>
<dbReference type="PANTHER" id="PTHR43280:SF28">
    <property type="entry name" value="HTH-TYPE TRANSCRIPTIONAL ACTIVATOR RHAS"/>
    <property type="match status" value="1"/>
</dbReference>
<keyword evidence="3" id="KW-0804">Transcription</keyword>
<proteinExistence type="predicted"/>
<evidence type="ECO:0000313" key="6">
    <source>
        <dbReference type="Proteomes" id="UP000283513"/>
    </source>
</evidence>
<dbReference type="PROSITE" id="PS00041">
    <property type="entry name" value="HTH_ARAC_FAMILY_1"/>
    <property type="match status" value="1"/>
</dbReference>
<name>A0A413ZAZ8_9FIRM</name>
<organism evidence="5 6">
    <name type="scientific">Roseburia intestinalis</name>
    <dbReference type="NCBI Taxonomy" id="166486"/>
    <lineage>
        <taxon>Bacteria</taxon>
        <taxon>Bacillati</taxon>
        <taxon>Bacillota</taxon>
        <taxon>Clostridia</taxon>
        <taxon>Lachnospirales</taxon>
        <taxon>Lachnospiraceae</taxon>
        <taxon>Roseburia</taxon>
    </lineage>
</organism>
<comment type="caution">
    <text evidence="5">The sequence shown here is derived from an EMBL/GenBank/DDBJ whole genome shotgun (WGS) entry which is preliminary data.</text>
</comment>
<evidence type="ECO:0000256" key="2">
    <source>
        <dbReference type="ARBA" id="ARBA00023125"/>
    </source>
</evidence>
<protein>
    <submittedName>
        <fullName evidence="5">AraC family transcriptional regulator</fullName>
    </submittedName>
</protein>
<keyword evidence="1" id="KW-0805">Transcription regulation</keyword>